<protein>
    <recommendedName>
        <fullName evidence="4">Lipoprotein</fullName>
    </recommendedName>
</protein>
<keyword evidence="1" id="KW-0732">Signal</keyword>
<feature type="signal peptide" evidence="1">
    <location>
        <begin position="1"/>
        <end position="24"/>
    </location>
</feature>
<evidence type="ECO:0000256" key="1">
    <source>
        <dbReference type="SAM" id="SignalP"/>
    </source>
</evidence>
<dbReference type="HOGENOM" id="CLU_1064838_0_0_10"/>
<feature type="chain" id="PRO_5001586390" description="Lipoprotein" evidence="1">
    <location>
        <begin position="25"/>
        <end position="261"/>
    </location>
</feature>
<gene>
    <name evidence="2" type="ORF">BN938_1968</name>
</gene>
<dbReference type="AlphaFoldDB" id="A0A060R906"/>
<dbReference type="PROSITE" id="PS51257">
    <property type="entry name" value="PROKAR_LIPOPROTEIN"/>
    <property type="match status" value="1"/>
</dbReference>
<keyword evidence="3" id="KW-1185">Reference proteome</keyword>
<dbReference type="KEGG" id="rbc:BN938_1968"/>
<dbReference type="Proteomes" id="UP000027616">
    <property type="component" value="Chromosome I"/>
</dbReference>
<reference evidence="2 3" key="1">
    <citation type="journal article" date="2015" name="Genome Announc.">
        <title>Complete Genome Sequence of the Novel Leech Symbiont Mucinivorans hirudinis M3T.</title>
        <authorList>
            <person name="Nelson M.C."/>
            <person name="Bomar L."/>
            <person name="Graf J."/>
        </authorList>
    </citation>
    <scope>NUCLEOTIDE SEQUENCE [LARGE SCALE GENOMIC DNA]</scope>
    <source>
        <strain evidence="3">M3</strain>
    </source>
</reference>
<accession>A0A060R906</accession>
<evidence type="ECO:0000313" key="3">
    <source>
        <dbReference type="Proteomes" id="UP000027616"/>
    </source>
</evidence>
<sequence length="261" mass="29322">MKKLIVSFAFAVATLFLTSCISSGNPQEGFTVYLTLLTEVKSEMAGAQPQTVELTYKTIDGKGPDANGQFAGYPLLSSQRYLDAGQNPVIDYLYGDKTLTVKTTTPTGTTSELFKLNDKSFAYEILKDGNFEPYSIKYGMGGERSSVDGVQLVWDGRNYHRAISEGKEIASYSFSSYENLFGIQQFGIYGSEKYWYSDRFGFQNRNLLRSMDILEAGQLVNYTFDYIFSSNGLINREIIKRGGAIYITNEYTYKQFVAVIK</sequence>
<dbReference type="STRING" id="1433126.BN938_1968"/>
<evidence type="ECO:0008006" key="4">
    <source>
        <dbReference type="Google" id="ProtNLM"/>
    </source>
</evidence>
<organism evidence="2 3">
    <name type="scientific">Mucinivorans hirudinis</name>
    <dbReference type="NCBI Taxonomy" id="1433126"/>
    <lineage>
        <taxon>Bacteria</taxon>
        <taxon>Pseudomonadati</taxon>
        <taxon>Bacteroidota</taxon>
        <taxon>Bacteroidia</taxon>
        <taxon>Bacteroidales</taxon>
        <taxon>Rikenellaceae</taxon>
        <taxon>Mucinivorans</taxon>
    </lineage>
</organism>
<evidence type="ECO:0000313" key="2">
    <source>
        <dbReference type="EMBL" id="CDN32045.1"/>
    </source>
</evidence>
<proteinExistence type="predicted"/>
<dbReference type="EMBL" id="HG934468">
    <property type="protein sequence ID" value="CDN32045.1"/>
    <property type="molecule type" value="Genomic_DNA"/>
</dbReference>
<name>A0A060R906_9BACT</name>